<keyword evidence="3" id="KW-0731">Sigma factor</keyword>
<evidence type="ECO:0000259" key="6">
    <source>
        <dbReference type="Pfam" id="PF08281"/>
    </source>
</evidence>
<evidence type="ECO:0000313" key="8">
    <source>
        <dbReference type="Proteomes" id="UP000671828"/>
    </source>
</evidence>
<keyword evidence="4" id="KW-0804">Transcription</keyword>
<dbReference type="AlphaFoldDB" id="A0A8T8I2L2"/>
<accession>A0A8T8I2L2</accession>
<reference evidence="7" key="1">
    <citation type="submission" date="2021-04" db="EMBL/GenBank/DDBJ databases">
        <title>Saccharothrix algeriensis WGS.</title>
        <authorList>
            <person name="Stuskova K."/>
            <person name="Hakalova E."/>
            <person name="Tebbal A.B."/>
            <person name="Eichmeier A."/>
        </authorList>
    </citation>
    <scope>NUCLEOTIDE SEQUENCE</scope>
    <source>
        <strain evidence="7">NRRL B-24137</strain>
    </source>
</reference>
<feature type="domain" description="RNA polymerase sigma factor 70 region 4 type 2" evidence="6">
    <location>
        <begin position="249"/>
        <end position="298"/>
    </location>
</feature>
<evidence type="ECO:0000256" key="3">
    <source>
        <dbReference type="ARBA" id="ARBA00023082"/>
    </source>
</evidence>
<dbReference type="InterPro" id="IPR036388">
    <property type="entry name" value="WH-like_DNA-bd_sf"/>
</dbReference>
<evidence type="ECO:0000256" key="5">
    <source>
        <dbReference type="SAM" id="MobiDB-lite"/>
    </source>
</evidence>
<protein>
    <submittedName>
        <fullName evidence="7">Sigma-70 family RNA polymerase sigma factor</fullName>
    </submittedName>
</protein>
<evidence type="ECO:0000313" key="7">
    <source>
        <dbReference type="EMBL" id="QTR05143.1"/>
    </source>
</evidence>
<name>A0A8T8I2L2_9PSEU</name>
<dbReference type="InterPro" id="IPR013249">
    <property type="entry name" value="RNA_pol_sigma70_r4_t2"/>
</dbReference>
<feature type="region of interest" description="Disordered" evidence="5">
    <location>
        <begin position="1"/>
        <end position="37"/>
    </location>
</feature>
<dbReference type="GO" id="GO:0006352">
    <property type="term" value="P:DNA-templated transcription initiation"/>
    <property type="evidence" value="ECO:0007669"/>
    <property type="project" value="InterPro"/>
</dbReference>
<dbReference type="Gene3D" id="1.10.10.10">
    <property type="entry name" value="Winged helix-like DNA-binding domain superfamily/Winged helix DNA-binding domain"/>
    <property type="match status" value="1"/>
</dbReference>
<gene>
    <name evidence="7" type="ORF">J7S33_10805</name>
</gene>
<dbReference type="EMBL" id="CP072788">
    <property type="protein sequence ID" value="QTR05143.1"/>
    <property type="molecule type" value="Genomic_DNA"/>
</dbReference>
<organism evidence="7 8">
    <name type="scientific">Saccharothrix algeriensis</name>
    <dbReference type="NCBI Taxonomy" id="173560"/>
    <lineage>
        <taxon>Bacteria</taxon>
        <taxon>Bacillati</taxon>
        <taxon>Actinomycetota</taxon>
        <taxon>Actinomycetes</taxon>
        <taxon>Pseudonocardiales</taxon>
        <taxon>Pseudonocardiaceae</taxon>
        <taxon>Saccharothrix</taxon>
    </lineage>
</organism>
<comment type="similarity">
    <text evidence="1">Belongs to the sigma-70 factor family. ECF subfamily.</text>
</comment>
<evidence type="ECO:0000256" key="1">
    <source>
        <dbReference type="ARBA" id="ARBA00010641"/>
    </source>
</evidence>
<dbReference type="Proteomes" id="UP000671828">
    <property type="component" value="Chromosome"/>
</dbReference>
<proteinExistence type="inferred from homology"/>
<sequence>MRWRRVGESGLAGGGERFGGVPPRRVTDLQPDDRAGAHGVGFAGDEALADGAEVTGLPAGFGQQEWEPQFDADEHAAAAVAERQARYLRHEQDQLLYEEFVVAGFSGAKYEIFRGEMAAYALPVVRSWLRRGRIFDLTHRQGRPLRVTDHDRAGLEDVDERIGLAHETVAMALVLFHRRAVAGTGWSLDGGAALTTFFVGACVAVFPGVFRAWQRTRNRWDQVSGVRMDDVDPAALRTRDHADRVVSRERVVAELQRMDPKVREVAEPIVWHGSSHEEVAAELGVTPRSVEARLYRFRAERRRRRRGGESR</sequence>
<dbReference type="GO" id="GO:0016987">
    <property type="term" value="F:sigma factor activity"/>
    <property type="evidence" value="ECO:0007669"/>
    <property type="project" value="UniProtKB-KW"/>
</dbReference>
<dbReference type="GO" id="GO:0003677">
    <property type="term" value="F:DNA binding"/>
    <property type="evidence" value="ECO:0007669"/>
    <property type="project" value="InterPro"/>
</dbReference>
<evidence type="ECO:0000256" key="4">
    <source>
        <dbReference type="ARBA" id="ARBA00023163"/>
    </source>
</evidence>
<dbReference type="SUPFAM" id="SSF88659">
    <property type="entry name" value="Sigma3 and sigma4 domains of RNA polymerase sigma factors"/>
    <property type="match status" value="1"/>
</dbReference>
<dbReference type="Pfam" id="PF08281">
    <property type="entry name" value="Sigma70_r4_2"/>
    <property type="match status" value="1"/>
</dbReference>
<keyword evidence="2" id="KW-0805">Transcription regulation</keyword>
<feature type="compositionally biased region" description="Basic and acidic residues" evidence="5">
    <location>
        <begin position="25"/>
        <end position="36"/>
    </location>
</feature>
<evidence type="ECO:0000256" key="2">
    <source>
        <dbReference type="ARBA" id="ARBA00023015"/>
    </source>
</evidence>
<dbReference type="InterPro" id="IPR013324">
    <property type="entry name" value="RNA_pol_sigma_r3/r4-like"/>
</dbReference>